<keyword evidence="4 5" id="KW-0687">Ribonucleoprotein</keyword>
<evidence type="ECO:0000259" key="8">
    <source>
        <dbReference type="Pfam" id="PF14693"/>
    </source>
</evidence>
<evidence type="ECO:0000256" key="3">
    <source>
        <dbReference type="ARBA" id="ARBA00022980"/>
    </source>
</evidence>
<dbReference type="GO" id="GO:0003735">
    <property type="term" value="F:structural constituent of ribosome"/>
    <property type="evidence" value="ECO:0007669"/>
    <property type="project" value="InterPro"/>
</dbReference>
<evidence type="ECO:0000256" key="1">
    <source>
        <dbReference type="ARBA" id="ARBA00022730"/>
    </source>
</evidence>
<evidence type="ECO:0000256" key="5">
    <source>
        <dbReference type="HAMAP-Rule" id="MF_01334"/>
    </source>
</evidence>
<proteinExistence type="inferred from homology"/>
<comment type="similarity">
    <text evidence="5">Belongs to the bacterial ribosomal protein bL25 family. CTC subfamily.</text>
</comment>
<dbReference type="EMBL" id="PFEA01000047">
    <property type="protein sequence ID" value="PJE59657.1"/>
    <property type="molecule type" value="Genomic_DNA"/>
</dbReference>
<dbReference type="InterPro" id="IPR011035">
    <property type="entry name" value="Ribosomal_bL25/Gln-tRNA_synth"/>
</dbReference>
<evidence type="ECO:0000313" key="9">
    <source>
        <dbReference type="EMBL" id="PJE59657.1"/>
    </source>
</evidence>
<dbReference type="Proteomes" id="UP000231086">
    <property type="component" value="Unassembled WGS sequence"/>
</dbReference>
<evidence type="ECO:0000256" key="4">
    <source>
        <dbReference type="ARBA" id="ARBA00023274"/>
    </source>
</evidence>
<sequence length="235" mass="25405">MTELTVKKREAVGKKVKAIRRQEMVPGVLYGQKQKNEPVAVDKSAFEKAFLAAGETGVINLKIEGADKTVPVMIYALDRDPLTDKITHVDFYRVDLSQAVVAEVPLVFIGQSEAVKNEGGILVTSLKSLEMKSLPGNMPKRIEVDIAGLKTFDDVIYISDLTVPKGVEILNEPETAVASVKPPRTEKEIEAAKEGPAEEPAVEEAAVPADEEKNGGQQPAAEGTERPSEEKKADA</sequence>
<dbReference type="HAMAP" id="MF_01334">
    <property type="entry name" value="Ribosomal_bL25_CTC"/>
    <property type="match status" value="1"/>
</dbReference>
<organism evidence="9 10">
    <name type="scientific">Candidatus Portnoybacteria bacterium CG10_big_fil_rev_8_21_14_0_10_44_7</name>
    <dbReference type="NCBI Taxonomy" id="1974816"/>
    <lineage>
        <taxon>Bacteria</taxon>
        <taxon>Candidatus Portnoyibacteriota</taxon>
    </lineage>
</organism>
<dbReference type="GO" id="GO:0008097">
    <property type="term" value="F:5S rRNA binding"/>
    <property type="evidence" value="ECO:0007669"/>
    <property type="project" value="InterPro"/>
</dbReference>
<comment type="function">
    <text evidence="5">This is one of the proteins that binds to the 5S RNA in the ribosome where it forms part of the central protuberance.</text>
</comment>
<dbReference type="InterPro" id="IPR001021">
    <property type="entry name" value="Ribosomal_bL25_long"/>
</dbReference>
<dbReference type="GO" id="GO:0006412">
    <property type="term" value="P:translation"/>
    <property type="evidence" value="ECO:0007669"/>
    <property type="project" value="UniProtKB-UniRule"/>
</dbReference>
<feature type="region of interest" description="Disordered" evidence="6">
    <location>
        <begin position="178"/>
        <end position="235"/>
    </location>
</feature>
<dbReference type="Gene3D" id="2.40.240.10">
    <property type="entry name" value="Ribosomal Protein L25, Chain P"/>
    <property type="match status" value="1"/>
</dbReference>
<dbReference type="InterPro" id="IPR029751">
    <property type="entry name" value="Ribosomal_L25_dom"/>
</dbReference>
<dbReference type="InterPro" id="IPR020057">
    <property type="entry name" value="Ribosomal_bL25_b-dom"/>
</dbReference>
<evidence type="ECO:0000256" key="2">
    <source>
        <dbReference type="ARBA" id="ARBA00022884"/>
    </source>
</evidence>
<keyword evidence="2 5" id="KW-0694">RNA-binding</keyword>
<dbReference type="Pfam" id="PF14693">
    <property type="entry name" value="Ribosomal_TL5_C"/>
    <property type="match status" value="1"/>
</dbReference>
<dbReference type="InterPro" id="IPR020056">
    <property type="entry name" value="Rbsml_bL25/Gln-tRNA_synth_N"/>
</dbReference>
<dbReference type="PANTHER" id="PTHR33284">
    <property type="entry name" value="RIBOSOMAL PROTEIN L25/GLN-TRNA SYNTHETASE, ANTI-CODON-BINDING DOMAIN-CONTAINING PROTEIN"/>
    <property type="match status" value="1"/>
</dbReference>
<feature type="domain" description="Large ribosomal subunit protein bL25 L25" evidence="7">
    <location>
        <begin position="4"/>
        <end position="91"/>
    </location>
</feature>
<dbReference type="Gene3D" id="2.170.120.20">
    <property type="entry name" value="Ribosomal protein L25, beta domain"/>
    <property type="match status" value="1"/>
</dbReference>
<dbReference type="SUPFAM" id="SSF50715">
    <property type="entry name" value="Ribosomal protein L25-like"/>
    <property type="match status" value="1"/>
</dbReference>
<feature type="compositionally biased region" description="Basic and acidic residues" evidence="6">
    <location>
        <begin position="223"/>
        <end position="235"/>
    </location>
</feature>
<name>A0A2M8KIB7_9BACT</name>
<comment type="caution">
    <text evidence="9">The sequence shown here is derived from an EMBL/GenBank/DDBJ whole genome shotgun (WGS) entry which is preliminary data.</text>
</comment>
<accession>A0A2M8KIB7</accession>
<protein>
    <recommendedName>
        <fullName evidence="5">Large ribosomal subunit protein bL25</fullName>
    </recommendedName>
    <alternativeName>
        <fullName evidence="5">General stress protein CTC</fullName>
    </alternativeName>
</protein>
<dbReference type="AlphaFoldDB" id="A0A2M8KIB7"/>
<evidence type="ECO:0000259" key="7">
    <source>
        <dbReference type="Pfam" id="PF01386"/>
    </source>
</evidence>
<keyword evidence="3 5" id="KW-0689">Ribosomal protein</keyword>
<reference evidence="10" key="1">
    <citation type="submission" date="2017-09" db="EMBL/GenBank/DDBJ databases">
        <title>Depth-based differentiation of microbial function through sediment-hosted aquifers and enrichment of novel symbionts in the deep terrestrial subsurface.</title>
        <authorList>
            <person name="Probst A.J."/>
            <person name="Ladd B."/>
            <person name="Jarett J.K."/>
            <person name="Geller-Mcgrath D.E."/>
            <person name="Sieber C.M.K."/>
            <person name="Emerson J.B."/>
            <person name="Anantharaman K."/>
            <person name="Thomas B.C."/>
            <person name="Malmstrom R."/>
            <person name="Stieglmeier M."/>
            <person name="Klingl A."/>
            <person name="Woyke T."/>
            <person name="Ryan C.M."/>
            <person name="Banfield J.F."/>
        </authorList>
    </citation>
    <scope>NUCLEOTIDE SEQUENCE [LARGE SCALE GENOMIC DNA]</scope>
</reference>
<feature type="domain" description="Large ribosomal subunit protein bL25 beta" evidence="8">
    <location>
        <begin position="100"/>
        <end position="184"/>
    </location>
</feature>
<dbReference type="GO" id="GO:0022625">
    <property type="term" value="C:cytosolic large ribosomal subunit"/>
    <property type="evidence" value="ECO:0007669"/>
    <property type="project" value="TreeGrafter"/>
</dbReference>
<dbReference type="PANTHER" id="PTHR33284:SF1">
    <property type="entry name" value="RIBOSOMAL PROTEIN L25_GLN-TRNA SYNTHETASE, ANTI-CODON-BINDING DOMAIN-CONTAINING PROTEIN"/>
    <property type="match status" value="1"/>
</dbReference>
<feature type="compositionally biased region" description="Basic and acidic residues" evidence="6">
    <location>
        <begin position="183"/>
        <end position="196"/>
    </location>
</feature>
<dbReference type="InterPro" id="IPR037121">
    <property type="entry name" value="Ribosomal_bL25_C"/>
</dbReference>
<dbReference type="Pfam" id="PF01386">
    <property type="entry name" value="Ribosomal_L25p"/>
    <property type="match status" value="1"/>
</dbReference>
<dbReference type="InterPro" id="IPR020930">
    <property type="entry name" value="Ribosomal_uL5_bac-type"/>
</dbReference>
<keyword evidence="1 5" id="KW-0699">rRNA-binding</keyword>
<dbReference type="NCBIfam" id="TIGR00731">
    <property type="entry name" value="bL25_bact_ctc"/>
    <property type="match status" value="1"/>
</dbReference>
<comment type="subunit">
    <text evidence="5">Part of the 50S ribosomal subunit; part of the 5S rRNA/L5/L18/L25 subcomplex. Contacts the 5S rRNA. Binds to the 5S rRNA independently of L5 and L18.</text>
</comment>
<gene>
    <name evidence="5" type="primary">rplY</name>
    <name evidence="5" type="synonym">ctc</name>
    <name evidence="9" type="ORF">COU85_02480</name>
</gene>
<evidence type="ECO:0000313" key="10">
    <source>
        <dbReference type="Proteomes" id="UP000231086"/>
    </source>
</evidence>
<dbReference type="CDD" id="cd00495">
    <property type="entry name" value="Ribosomal_L25_TL5_CTC"/>
    <property type="match status" value="1"/>
</dbReference>
<evidence type="ECO:0000256" key="6">
    <source>
        <dbReference type="SAM" id="MobiDB-lite"/>
    </source>
</evidence>